<keyword evidence="4" id="KW-1185">Reference proteome</keyword>
<feature type="region of interest" description="Disordered" evidence="1">
    <location>
        <begin position="95"/>
        <end position="215"/>
    </location>
</feature>
<dbReference type="Gene3D" id="3.40.970.10">
    <property type="entry name" value="Ribonuclease H1, N-terminal domain"/>
    <property type="match status" value="1"/>
</dbReference>
<evidence type="ECO:0000313" key="4">
    <source>
        <dbReference type="Proteomes" id="UP000297245"/>
    </source>
</evidence>
<evidence type="ECO:0000313" key="3">
    <source>
        <dbReference type="EMBL" id="THU86926.1"/>
    </source>
</evidence>
<proteinExistence type="predicted"/>
<dbReference type="InterPro" id="IPR037056">
    <property type="entry name" value="RNase_H1_N_sf"/>
</dbReference>
<protein>
    <recommendedName>
        <fullName evidence="2">Ribonuclease H1 N-terminal domain-containing protein</fullName>
    </recommendedName>
</protein>
<feature type="compositionally biased region" description="Polar residues" evidence="1">
    <location>
        <begin position="194"/>
        <end position="205"/>
    </location>
</feature>
<feature type="region of interest" description="Disordered" evidence="1">
    <location>
        <begin position="232"/>
        <end position="268"/>
    </location>
</feature>
<feature type="domain" description="Ribonuclease H1 N-terminal" evidence="2">
    <location>
        <begin position="311"/>
        <end position="351"/>
    </location>
</feature>
<dbReference type="Proteomes" id="UP000297245">
    <property type="component" value="Unassembled WGS sequence"/>
</dbReference>
<dbReference type="EMBL" id="ML179472">
    <property type="protein sequence ID" value="THU86926.1"/>
    <property type="molecule type" value="Genomic_DNA"/>
</dbReference>
<name>A0A4S8LDA2_DENBC</name>
<dbReference type="SUPFAM" id="SSF55658">
    <property type="entry name" value="L9 N-domain-like"/>
    <property type="match status" value="1"/>
</dbReference>
<reference evidence="3 4" key="1">
    <citation type="journal article" date="2019" name="Nat. Ecol. Evol.">
        <title>Megaphylogeny resolves global patterns of mushroom evolution.</title>
        <authorList>
            <person name="Varga T."/>
            <person name="Krizsan K."/>
            <person name="Foldi C."/>
            <person name="Dima B."/>
            <person name="Sanchez-Garcia M."/>
            <person name="Sanchez-Ramirez S."/>
            <person name="Szollosi G.J."/>
            <person name="Szarkandi J.G."/>
            <person name="Papp V."/>
            <person name="Albert L."/>
            <person name="Andreopoulos W."/>
            <person name="Angelini C."/>
            <person name="Antonin V."/>
            <person name="Barry K.W."/>
            <person name="Bougher N.L."/>
            <person name="Buchanan P."/>
            <person name="Buyck B."/>
            <person name="Bense V."/>
            <person name="Catcheside P."/>
            <person name="Chovatia M."/>
            <person name="Cooper J."/>
            <person name="Damon W."/>
            <person name="Desjardin D."/>
            <person name="Finy P."/>
            <person name="Geml J."/>
            <person name="Haridas S."/>
            <person name="Hughes K."/>
            <person name="Justo A."/>
            <person name="Karasinski D."/>
            <person name="Kautmanova I."/>
            <person name="Kiss B."/>
            <person name="Kocsube S."/>
            <person name="Kotiranta H."/>
            <person name="LaButti K.M."/>
            <person name="Lechner B.E."/>
            <person name="Liimatainen K."/>
            <person name="Lipzen A."/>
            <person name="Lukacs Z."/>
            <person name="Mihaltcheva S."/>
            <person name="Morgado L.N."/>
            <person name="Niskanen T."/>
            <person name="Noordeloos M.E."/>
            <person name="Ohm R.A."/>
            <person name="Ortiz-Santana B."/>
            <person name="Ovrebo C."/>
            <person name="Racz N."/>
            <person name="Riley R."/>
            <person name="Savchenko A."/>
            <person name="Shiryaev A."/>
            <person name="Soop K."/>
            <person name="Spirin V."/>
            <person name="Szebenyi C."/>
            <person name="Tomsovsky M."/>
            <person name="Tulloss R.E."/>
            <person name="Uehling J."/>
            <person name="Grigoriev I.V."/>
            <person name="Vagvolgyi C."/>
            <person name="Papp T."/>
            <person name="Martin F.M."/>
            <person name="Miettinen O."/>
            <person name="Hibbett D.S."/>
            <person name="Nagy L.G."/>
        </authorList>
    </citation>
    <scope>NUCLEOTIDE SEQUENCE [LARGE SCALE GENOMIC DNA]</scope>
    <source>
        <strain evidence="3 4">CBS 962.96</strain>
    </source>
</reference>
<feature type="compositionally biased region" description="Polar residues" evidence="1">
    <location>
        <begin position="133"/>
        <end position="149"/>
    </location>
</feature>
<evidence type="ECO:0000259" key="2">
    <source>
        <dbReference type="Pfam" id="PF01693"/>
    </source>
</evidence>
<gene>
    <name evidence="3" type="ORF">K435DRAFT_867772</name>
</gene>
<feature type="compositionally biased region" description="Polar residues" evidence="1">
    <location>
        <begin position="232"/>
        <end position="262"/>
    </location>
</feature>
<sequence length="436" mass="46395">MDWNRHGLTLDGLAPPHDVAISPATYYHLALHASDKAGYTANIFPFNIVIANHDLSKNCSTLLTGNVTAHTSFNFSLSLLLRTMPLWHSTRILNMTQKKKAKGKQKSTTGWSSDHAARKRGQTTQSEEEVIRLTQSLTSGNRSNSSLCTSDFYDPDTEESGPELPACPFTPSKPPRVPESPPRPPPYSTVAPDVSTSQVSQSGTPQVAAISSSKSKSPASAIKRFLSPVATSSGVSRTKARGTSTAPSTGLQPLLQTDTAPSTGLLPLPSAYPAPVPVPGPSTGLLPLPGAYSAPSTSLQKGTHLKRWVAYVIYKGRAVGVFEKWAAVKNIVKGDSEAVYKGFPSLQLARASYGLVSSCGVLTLITSPNSGKAEPAFTVTQGVAPGVYYGRFSMLSKGLGWRSGTVQRLDNMKAANKTFVEAYMRGDVLVVPASFD</sequence>
<feature type="compositionally biased region" description="Pro residues" evidence="1">
    <location>
        <begin position="171"/>
        <end position="187"/>
    </location>
</feature>
<evidence type="ECO:0000256" key="1">
    <source>
        <dbReference type="SAM" id="MobiDB-lite"/>
    </source>
</evidence>
<dbReference type="AlphaFoldDB" id="A0A4S8LDA2"/>
<dbReference type="InterPro" id="IPR011320">
    <property type="entry name" value="RNase_H1_N"/>
</dbReference>
<dbReference type="InterPro" id="IPR009027">
    <property type="entry name" value="Ribosomal_bL9/RNase_H1_N"/>
</dbReference>
<accession>A0A4S8LDA2</accession>
<dbReference type="OrthoDB" id="414243at2759"/>
<organism evidence="3 4">
    <name type="scientific">Dendrothele bispora (strain CBS 962.96)</name>
    <dbReference type="NCBI Taxonomy" id="1314807"/>
    <lineage>
        <taxon>Eukaryota</taxon>
        <taxon>Fungi</taxon>
        <taxon>Dikarya</taxon>
        <taxon>Basidiomycota</taxon>
        <taxon>Agaricomycotina</taxon>
        <taxon>Agaricomycetes</taxon>
        <taxon>Agaricomycetidae</taxon>
        <taxon>Agaricales</taxon>
        <taxon>Agaricales incertae sedis</taxon>
        <taxon>Dendrothele</taxon>
    </lineage>
</organism>
<dbReference type="Pfam" id="PF01693">
    <property type="entry name" value="Cauli_VI"/>
    <property type="match status" value="1"/>
</dbReference>